<dbReference type="AlphaFoldDB" id="A0A3N4J1H1"/>
<feature type="compositionally biased region" description="Polar residues" evidence="1">
    <location>
        <begin position="176"/>
        <end position="188"/>
    </location>
</feature>
<evidence type="ECO:0000313" key="3">
    <source>
        <dbReference type="Proteomes" id="UP000276215"/>
    </source>
</evidence>
<evidence type="ECO:0000313" key="2">
    <source>
        <dbReference type="EMBL" id="RPA91067.1"/>
    </source>
</evidence>
<feature type="compositionally biased region" description="Basic and acidic residues" evidence="1">
    <location>
        <begin position="121"/>
        <end position="141"/>
    </location>
</feature>
<feature type="compositionally biased region" description="Low complexity" evidence="1">
    <location>
        <begin position="150"/>
        <end position="160"/>
    </location>
</feature>
<accession>A0A3N4J1H1</accession>
<dbReference type="EMBL" id="ML120505">
    <property type="protein sequence ID" value="RPA91067.1"/>
    <property type="molecule type" value="Genomic_DNA"/>
</dbReference>
<feature type="region of interest" description="Disordered" evidence="1">
    <location>
        <begin position="624"/>
        <end position="669"/>
    </location>
</feature>
<gene>
    <name evidence="2" type="ORF">L873DRAFT_1872229</name>
</gene>
<proteinExistence type="predicted"/>
<sequence>MAPYTFLLKGAKRRPTGQDTIMGNYKIPKKNSNSVEEERTKQRLRDTRNLATGIEIALKSLLPDNTKLVRNAIWDTHASLAGDIEAGLDSSRTAFLGARVVDRQTLNGPARKNGKKPYSYNDRRSHDDDRNFERVPREPRSMARHWSVLDDANNQSQQQQYDRRDRDGPIGVSRPFVSSWTHGSYNDDSSSDKPTRSTYPYVEDPGDPGRFIGVPRPPLPAWASGSEKRNPQLALKRSAQNHGPFKQDPSDPDKLVGVPRPFEGRDQRTMSDYYTGAAFHQNRKRQVELGLIPSIYPDYWISGQTFGTADMDMSAARRLYEREGGGFQIGGAGIGGFDGVNGKSTDNDGDLSMAQELDIFTPTPGSVSESLIQVLDGFRIEDEIALDTAEAARARQNFFAELEEGPIPGTAPAASEGASENGALYSLPDQDDSKYSDAASTSMYSRLDRPSSLNPLLVTRMQKMQPYRTSSVAATSYAPSTTSIASDFDGPTSRSLQGTPAQRGVGRALSSHNSAYSKAPSTQWSYAGSATSRGLPFASKFDRRPTPSKAPSSQYSYAGSATSRNCPFESMFDAGLANAIDIPVLEPTLPSGHKSSLFAGHAANLRAPMSHNEKVSQWAAGIIPSGMSTGQPSSSSSRVDTEPAGGSVEASSSLNGTFNPRKFTPSFKGEDFFSKDLLEMAEKVDDSDMYAPPSGQRH</sequence>
<feature type="compositionally biased region" description="Low complexity" evidence="1">
    <location>
        <begin position="624"/>
        <end position="637"/>
    </location>
</feature>
<evidence type="ECO:0000256" key="1">
    <source>
        <dbReference type="SAM" id="MobiDB-lite"/>
    </source>
</evidence>
<reference evidence="2 3" key="1">
    <citation type="journal article" date="2018" name="Nat. Ecol. Evol.">
        <title>Pezizomycetes genomes reveal the molecular basis of ectomycorrhizal truffle lifestyle.</title>
        <authorList>
            <person name="Murat C."/>
            <person name="Payen T."/>
            <person name="Noel B."/>
            <person name="Kuo A."/>
            <person name="Morin E."/>
            <person name="Chen J."/>
            <person name="Kohler A."/>
            <person name="Krizsan K."/>
            <person name="Balestrini R."/>
            <person name="Da Silva C."/>
            <person name="Montanini B."/>
            <person name="Hainaut M."/>
            <person name="Levati E."/>
            <person name="Barry K.W."/>
            <person name="Belfiori B."/>
            <person name="Cichocki N."/>
            <person name="Clum A."/>
            <person name="Dockter R.B."/>
            <person name="Fauchery L."/>
            <person name="Guy J."/>
            <person name="Iotti M."/>
            <person name="Le Tacon F."/>
            <person name="Lindquist E.A."/>
            <person name="Lipzen A."/>
            <person name="Malagnac F."/>
            <person name="Mello A."/>
            <person name="Molinier V."/>
            <person name="Miyauchi S."/>
            <person name="Poulain J."/>
            <person name="Riccioni C."/>
            <person name="Rubini A."/>
            <person name="Sitrit Y."/>
            <person name="Splivallo R."/>
            <person name="Traeger S."/>
            <person name="Wang M."/>
            <person name="Zifcakova L."/>
            <person name="Wipf D."/>
            <person name="Zambonelli A."/>
            <person name="Paolocci F."/>
            <person name="Nowrousian M."/>
            <person name="Ottonello S."/>
            <person name="Baldrian P."/>
            <person name="Spatafora J.W."/>
            <person name="Henrissat B."/>
            <person name="Nagy L.G."/>
            <person name="Aury J.M."/>
            <person name="Wincker P."/>
            <person name="Grigoriev I.V."/>
            <person name="Bonfante P."/>
            <person name="Martin F.M."/>
        </authorList>
    </citation>
    <scope>NUCLEOTIDE SEQUENCE [LARGE SCALE GENOMIC DNA]</scope>
    <source>
        <strain evidence="2 3">120613-1</strain>
    </source>
</reference>
<feature type="region of interest" description="Disordered" evidence="1">
    <location>
        <begin position="481"/>
        <end position="514"/>
    </location>
</feature>
<organism evidence="2 3">
    <name type="scientific">Choiromyces venosus 120613-1</name>
    <dbReference type="NCBI Taxonomy" id="1336337"/>
    <lineage>
        <taxon>Eukaryota</taxon>
        <taxon>Fungi</taxon>
        <taxon>Dikarya</taxon>
        <taxon>Ascomycota</taxon>
        <taxon>Pezizomycotina</taxon>
        <taxon>Pezizomycetes</taxon>
        <taxon>Pezizales</taxon>
        <taxon>Tuberaceae</taxon>
        <taxon>Choiromyces</taxon>
    </lineage>
</organism>
<dbReference type="OrthoDB" id="5388946at2759"/>
<protein>
    <submittedName>
        <fullName evidence="2">Uncharacterized protein</fullName>
    </submittedName>
</protein>
<feature type="region of interest" description="Disordered" evidence="1">
    <location>
        <begin position="537"/>
        <end position="559"/>
    </location>
</feature>
<name>A0A3N4J1H1_9PEZI</name>
<dbReference type="Proteomes" id="UP000276215">
    <property type="component" value="Unassembled WGS sequence"/>
</dbReference>
<feature type="region of interest" description="Disordered" evidence="1">
    <location>
        <begin position="106"/>
        <end position="267"/>
    </location>
</feature>
<keyword evidence="3" id="KW-1185">Reference proteome</keyword>
<feature type="region of interest" description="Disordered" evidence="1">
    <location>
        <begin position="405"/>
        <end position="443"/>
    </location>
</feature>
<feature type="compositionally biased region" description="Polar residues" evidence="1">
    <location>
        <begin position="549"/>
        <end position="559"/>
    </location>
</feature>
<feature type="compositionally biased region" description="Polar residues" evidence="1">
    <location>
        <begin position="649"/>
        <end position="658"/>
    </location>
</feature>